<dbReference type="AlphaFoldDB" id="A0A9P6E6F4"/>
<accession>A0A9P6E6F4</accession>
<organism evidence="7 8">
    <name type="scientific">Crepidotus variabilis</name>
    <dbReference type="NCBI Taxonomy" id="179855"/>
    <lineage>
        <taxon>Eukaryota</taxon>
        <taxon>Fungi</taxon>
        <taxon>Dikarya</taxon>
        <taxon>Basidiomycota</taxon>
        <taxon>Agaricomycotina</taxon>
        <taxon>Agaricomycetes</taxon>
        <taxon>Agaricomycetidae</taxon>
        <taxon>Agaricales</taxon>
        <taxon>Agaricineae</taxon>
        <taxon>Crepidotaceae</taxon>
        <taxon>Crepidotus</taxon>
    </lineage>
</organism>
<comment type="similarity">
    <text evidence="1 4">Belongs to the glycosyl hydrolase 5 (cellulase A) family.</text>
</comment>
<dbReference type="InterPro" id="IPR017853">
    <property type="entry name" value="GH"/>
</dbReference>
<dbReference type="InterPro" id="IPR001547">
    <property type="entry name" value="Glyco_hydro_5"/>
</dbReference>
<evidence type="ECO:0000256" key="5">
    <source>
        <dbReference type="SAM" id="SignalP"/>
    </source>
</evidence>
<evidence type="ECO:0000256" key="4">
    <source>
        <dbReference type="RuleBase" id="RU361153"/>
    </source>
</evidence>
<dbReference type="PANTHER" id="PTHR31263">
    <property type="entry name" value="CELLULASE FAMILY PROTEIN (AFU_ORTHOLOGUE AFUA_5G14560)"/>
    <property type="match status" value="1"/>
</dbReference>
<feature type="signal peptide" evidence="5">
    <location>
        <begin position="1"/>
        <end position="26"/>
    </location>
</feature>
<evidence type="ECO:0000313" key="7">
    <source>
        <dbReference type="EMBL" id="KAF9523258.1"/>
    </source>
</evidence>
<evidence type="ECO:0000256" key="3">
    <source>
        <dbReference type="ARBA" id="ARBA00023295"/>
    </source>
</evidence>
<name>A0A9P6E6F4_9AGAR</name>
<keyword evidence="8" id="KW-1185">Reference proteome</keyword>
<dbReference type="GO" id="GO:0000272">
    <property type="term" value="P:polysaccharide catabolic process"/>
    <property type="evidence" value="ECO:0007669"/>
    <property type="project" value="InterPro"/>
</dbReference>
<dbReference type="InterPro" id="IPR018087">
    <property type="entry name" value="Glyco_hydro_5_CS"/>
</dbReference>
<keyword evidence="2 4" id="KW-0378">Hydrolase</keyword>
<gene>
    <name evidence="7" type="ORF">CPB83DRAFT_799519</name>
</gene>
<protein>
    <submittedName>
        <fullName evidence="7">Glycoside hydrolase superfamily</fullName>
    </submittedName>
</protein>
<dbReference type="GO" id="GO:0004553">
    <property type="term" value="F:hydrolase activity, hydrolyzing O-glycosyl compounds"/>
    <property type="evidence" value="ECO:0007669"/>
    <property type="project" value="InterPro"/>
</dbReference>
<dbReference type="EMBL" id="MU157921">
    <property type="protein sequence ID" value="KAF9523258.1"/>
    <property type="molecule type" value="Genomic_DNA"/>
</dbReference>
<keyword evidence="3 4" id="KW-0326">Glycosidase</keyword>
<comment type="caution">
    <text evidence="7">The sequence shown here is derived from an EMBL/GenBank/DDBJ whole genome shotgun (WGS) entry which is preliminary data.</text>
</comment>
<dbReference type="SUPFAM" id="SSF51445">
    <property type="entry name" value="(Trans)glycosidases"/>
    <property type="match status" value="1"/>
</dbReference>
<dbReference type="PANTHER" id="PTHR31263:SF0">
    <property type="entry name" value="CELLULASE FAMILY PROTEIN (AFU_ORTHOLOGUE AFUA_5G14560)"/>
    <property type="match status" value="1"/>
</dbReference>
<dbReference type="Gene3D" id="3.20.20.80">
    <property type="entry name" value="Glycosidases"/>
    <property type="match status" value="1"/>
</dbReference>
<dbReference type="PROSITE" id="PS00659">
    <property type="entry name" value="GLYCOSYL_HYDROL_F5"/>
    <property type="match status" value="1"/>
</dbReference>
<keyword evidence="5" id="KW-0732">Signal</keyword>
<feature type="chain" id="PRO_5040379245" evidence="5">
    <location>
        <begin position="27"/>
        <end position="637"/>
    </location>
</feature>
<dbReference type="Pfam" id="PF00150">
    <property type="entry name" value="Cellulase"/>
    <property type="match status" value="1"/>
</dbReference>
<dbReference type="OrthoDB" id="442731at2759"/>
<reference evidence="7" key="1">
    <citation type="submission" date="2020-11" db="EMBL/GenBank/DDBJ databases">
        <authorList>
            <consortium name="DOE Joint Genome Institute"/>
            <person name="Ahrendt S."/>
            <person name="Riley R."/>
            <person name="Andreopoulos W."/>
            <person name="Labutti K."/>
            <person name="Pangilinan J."/>
            <person name="Ruiz-Duenas F.J."/>
            <person name="Barrasa J.M."/>
            <person name="Sanchez-Garcia M."/>
            <person name="Camarero S."/>
            <person name="Miyauchi S."/>
            <person name="Serrano A."/>
            <person name="Linde D."/>
            <person name="Babiker R."/>
            <person name="Drula E."/>
            <person name="Ayuso-Fernandez I."/>
            <person name="Pacheco R."/>
            <person name="Padilla G."/>
            <person name="Ferreira P."/>
            <person name="Barriuso J."/>
            <person name="Kellner H."/>
            <person name="Castanera R."/>
            <person name="Alfaro M."/>
            <person name="Ramirez L."/>
            <person name="Pisabarro A.G."/>
            <person name="Kuo A."/>
            <person name="Tritt A."/>
            <person name="Lipzen A."/>
            <person name="He G."/>
            <person name="Yan M."/>
            <person name="Ng V."/>
            <person name="Cullen D."/>
            <person name="Martin F."/>
            <person name="Rosso M.-N."/>
            <person name="Henrissat B."/>
            <person name="Hibbett D."/>
            <person name="Martinez A.T."/>
            <person name="Grigoriev I.V."/>
        </authorList>
    </citation>
    <scope>NUCLEOTIDE SEQUENCE</scope>
    <source>
        <strain evidence="7">CBS 506.95</strain>
    </source>
</reference>
<dbReference type="Proteomes" id="UP000807306">
    <property type="component" value="Unassembled WGS sequence"/>
</dbReference>
<evidence type="ECO:0000259" key="6">
    <source>
        <dbReference type="Pfam" id="PF00150"/>
    </source>
</evidence>
<evidence type="ECO:0000256" key="2">
    <source>
        <dbReference type="ARBA" id="ARBA00022801"/>
    </source>
</evidence>
<proteinExistence type="inferred from homology"/>
<evidence type="ECO:0000256" key="1">
    <source>
        <dbReference type="ARBA" id="ARBA00005641"/>
    </source>
</evidence>
<evidence type="ECO:0000313" key="8">
    <source>
        <dbReference type="Proteomes" id="UP000807306"/>
    </source>
</evidence>
<feature type="domain" description="Glycoside hydrolase family 5" evidence="6">
    <location>
        <begin position="101"/>
        <end position="403"/>
    </location>
</feature>
<sequence>MPTPGAVKVWNHFVSIGFLLLTGLFAHQQIGVAGLNGTSGSITIWVPPLSTRGRWVVDANGNRFKLKSGNWHGGSGTYEGSGDINDDSKHHASENAHTMPLGLQYSHVNDIIDAFESYGLNSIRLQFSNEMIHDMSVIQDAWVAANPQFKGLTPLQVYDAIVAALTARGFAVILNNHTNKSRWCCGVNDGNERWNESQTDDVWQADWLFMVNRYKNNPRVVGADLYNEVRRDLLNDPNWGSADSHDWYRAAQRAAERIHSEANPNLLIIIEGINWYGLPVDGFDHGRPTLEPVGTLSHTLLVSNKLVYSAHFYAYTGPKHSGATGIGETSDLRYRDYSKNDLYDVIRREAGYVALDPDAHYTAPVWNSEFGCVNAGVADVDKNWMINHVNYLIQNDIDFAIWPLVGYLQNGAGNGWALYNWDTALNKASGLYDGGDWRADLWRSLVNSGRTGSIQQPTARYKMVNMDHDIDGVQSLIQRGRGDWDSGATKAMCPDGFRILGLSRSSRRGLCTDATFGDLWTTDKSTTTVWQENHVDTDWASGYTKYQCPVDQYVVGYAMRGAKVSTVLCAKASRALGKSSGVTVWFDQGDNQRELVGGDYASGDWKGSCARDEYVAGVAFTTRIASSGNPAAILCRK</sequence>